<dbReference type="EMBL" id="KQ241647">
    <property type="protein sequence ID" value="KNC86546.1"/>
    <property type="molecule type" value="Genomic_DNA"/>
</dbReference>
<dbReference type="AlphaFoldDB" id="A0A0L0GCB7"/>
<dbReference type="Proteomes" id="UP000054560">
    <property type="component" value="Unassembled WGS sequence"/>
</dbReference>
<dbReference type="GeneID" id="25901823"/>
<evidence type="ECO:0000313" key="2">
    <source>
        <dbReference type="Proteomes" id="UP000054560"/>
    </source>
</evidence>
<proteinExistence type="predicted"/>
<dbReference type="RefSeq" id="XP_014160448.1">
    <property type="nucleotide sequence ID" value="XM_014304973.1"/>
</dbReference>
<keyword evidence="2" id="KW-1185">Reference proteome</keyword>
<accession>A0A0L0GCB7</accession>
<name>A0A0L0GCB7_9EUKA</name>
<gene>
    <name evidence="1" type="ORF">SARC_01319</name>
</gene>
<evidence type="ECO:0000313" key="1">
    <source>
        <dbReference type="EMBL" id="KNC86546.1"/>
    </source>
</evidence>
<dbReference type="STRING" id="667725.A0A0L0GCB7"/>
<reference evidence="1 2" key="1">
    <citation type="submission" date="2011-02" db="EMBL/GenBank/DDBJ databases">
        <title>The Genome Sequence of Sphaeroforma arctica JP610.</title>
        <authorList>
            <consortium name="The Broad Institute Genome Sequencing Platform"/>
            <person name="Russ C."/>
            <person name="Cuomo C."/>
            <person name="Young S.K."/>
            <person name="Zeng Q."/>
            <person name="Gargeya S."/>
            <person name="Alvarado L."/>
            <person name="Berlin A."/>
            <person name="Chapman S.B."/>
            <person name="Chen Z."/>
            <person name="Freedman E."/>
            <person name="Gellesch M."/>
            <person name="Goldberg J."/>
            <person name="Griggs A."/>
            <person name="Gujja S."/>
            <person name="Heilman E."/>
            <person name="Heiman D."/>
            <person name="Howarth C."/>
            <person name="Mehta T."/>
            <person name="Neiman D."/>
            <person name="Pearson M."/>
            <person name="Roberts A."/>
            <person name="Saif S."/>
            <person name="Shea T."/>
            <person name="Shenoy N."/>
            <person name="Sisk P."/>
            <person name="Stolte C."/>
            <person name="Sykes S."/>
            <person name="White J."/>
            <person name="Yandava C."/>
            <person name="Burger G."/>
            <person name="Gray M.W."/>
            <person name="Holland P.W.H."/>
            <person name="King N."/>
            <person name="Lang F.B.F."/>
            <person name="Roger A.J."/>
            <person name="Ruiz-Trillo I."/>
            <person name="Haas B."/>
            <person name="Nusbaum C."/>
            <person name="Birren B."/>
        </authorList>
    </citation>
    <scope>NUCLEOTIDE SEQUENCE [LARGE SCALE GENOMIC DNA]</scope>
    <source>
        <strain evidence="1 2">JP610</strain>
    </source>
</reference>
<sequence length="304" mass="34344">MVTLASTYMSNYDTYAAPVEKKKGTRKTEKGKAGTSHSLAATHSLAVRRVIKQVHESRLVLESNQGALLMDPVEFEAIQPPGSTMKVVVGMTNVDPSVQYTLLSYAFLSDVPETAFSVPTTMPMQIRPGTQNLDLVVECTSPHFGVCRDIVSFAFQVDADVDSQFTISRFLAARFGSLETIDMLSPSTGYDRQQYKTKREERSSVWNQHLPSVKVPKQSLEGKLKMFNHTHPYPLPQSWRSMTAVDVSNTLEGLLHCFSLPQGCQDWSHTEEEHARWYKELFRALLFAEEKRQIENLHSYDMSD</sequence>
<organism evidence="1 2">
    <name type="scientific">Sphaeroforma arctica JP610</name>
    <dbReference type="NCBI Taxonomy" id="667725"/>
    <lineage>
        <taxon>Eukaryota</taxon>
        <taxon>Ichthyosporea</taxon>
        <taxon>Ichthyophonida</taxon>
        <taxon>Sphaeroforma</taxon>
    </lineage>
</organism>
<protein>
    <submittedName>
        <fullName evidence="1">Uncharacterized protein</fullName>
    </submittedName>
</protein>